<name>C6RF30_9BACT</name>
<dbReference type="Proteomes" id="UP000003107">
    <property type="component" value="Unassembled WGS sequence"/>
</dbReference>
<sequence length="97" mass="11271">MLGTLGIVPAYDRYVSQSIKNIYNGDKFNINTLNTTKSFNKKYKESLEFLNKFYNANKVDFDTVSIRTKEFGSEKDSKLKYTKAKILDMYLFAKSLL</sequence>
<comment type="caution">
    <text evidence="1">The sequence shown here is derived from an EMBL/GenBank/DDBJ whole genome shotgun (WGS) entry which is preliminary data.</text>
</comment>
<dbReference type="RefSeq" id="WP_002947747.1">
    <property type="nucleotide sequence ID" value="NZ_ACVQ01000017.1"/>
</dbReference>
<dbReference type="OrthoDB" id="5540915at2"/>
<accession>C6RF30</accession>
<keyword evidence="2" id="KW-1185">Reference proteome</keyword>
<evidence type="ECO:0000313" key="2">
    <source>
        <dbReference type="Proteomes" id="UP000003107"/>
    </source>
</evidence>
<protein>
    <submittedName>
        <fullName evidence="1">Uncharacterized protein</fullName>
    </submittedName>
</protein>
<dbReference type="GeneID" id="60990414"/>
<gene>
    <name evidence="1" type="ORF">CAMSH0001_0335</name>
</gene>
<dbReference type="STRING" id="553219.CAMSH0001_0335"/>
<dbReference type="AlphaFoldDB" id="C6RF30"/>
<proteinExistence type="predicted"/>
<evidence type="ECO:0000313" key="1">
    <source>
        <dbReference type="EMBL" id="EET79838.1"/>
    </source>
</evidence>
<organism evidence="1 2">
    <name type="scientific">Campylobacter showae RM3277</name>
    <dbReference type="NCBI Taxonomy" id="553219"/>
    <lineage>
        <taxon>Bacteria</taxon>
        <taxon>Pseudomonadati</taxon>
        <taxon>Campylobacterota</taxon>
        <taxon>Epsilonproteobacteria</taxon>
        <taxon>Campylobacterales</taxon>
        <taxon>Campylobacteraceae</taxon>
        <taxon>Campylobacter</taxon>
    </lineage>
</organism>
<dbReference type="EMBL" id="ACVQ01000017">
    <property type="protein sequence ID" value="EET79838.1"/>
    <property type="molecule type" value="Genomic_DNA"/>
</dbReference>
<reference evidence="1 2" key="1">
    <citation type="submission" date="2009-07" db="EMBL/GenBank/DDBJ databases">
        <authorList>
            <person name="Madupu R."/>
            <person name="Sebastian Y."/>
            <person name="Durkin A.S."/>
            <person name="Torralba M."/>
            <person name="Methe B."/>
            <person name="Sutton G.G."/>
            <person name="Strausberg R.L."/>
            <person name="Nelson K.E."/>
        </authorList>
    </citation>
    <scope>NUCLEOTIDE SEQUENCE [LARGE SCALE GENOMIC DNA]</scope>
    <source>
        <strain evidence="1 2">RM3277</strain>
    </source>
</reference>